<proteinExistence type="predicted"/>
<name>A0ABS8G970_9ALTE</name>
<keyword evidence="1" id="KW-1133">Transmembrane helix</keyword>
<feature type="transmembrane region" description="Helical" evidence="1">
    <location>
        <begin position="82"/>
        <end position="106"/>
    </location>
</feature>
<evidence type="ECO:0000313" key="3">
    <source>
        <dbReference type="Proteomes" id="UP001520878"/>
    </source>
</evidence>
<evidence type="ECO:0000256" key="1">
    <source>
        <dbReference type="SAM" id="Phobius"/>
    </source>
</evidence>
<protein>
    <recommendedName>
        <fullName evidence="4">SURF1-like protein</fullName>
    </recommendedName>
</protein>
<evidence type="ECO:0008006" key="4">
    <source>
        <dbReference type="Google" id="ProtNLM"/>
    </source>
</evidence>
<dbReference type="Proteomes" id="UP001520878">
    <property type="component" value="Unassembled WGS sequence"/>
</dbReference>
<accession>A0ABS8G970</accession>
<comment type="caution">
    <text evidence="2">The sequence shown here is derived from an EMBL/GenBank/DDBJ whole genome shotgun (WGS) entry which is preliminary data.</text>
</comment>
<dbReference type="RefSeq" id="WP_229159557.1">
    <property type="nucleotide sequence ID" value="NZ_JAJEWP010000002.1"/>
</dbReference>
<keyword evidence="1" id="KW-0812">Transmembrane</keyword>
<sequence length="111" mass="12488">MSATQVREGYISLNVNNKNSMYERLTLLPKQHNAVITYTYPLHQQDLAFVSGLPDGEYQPVLQAKDGSTQSLPPFTVKHYPLWQAGGLFILGLAVFVALLVTLFNYQRSED</sequence>
<keyword evidence="3" id="KW-1185">Reference proteome</keyword>
<reference evidence="2 3" key="1">
    <citation type="submission" date="2021-10" db="EMBL/GenBank/DDBJ databases">
        <title>Draft genome of Aestuariibacter halophilus JC2043.</title>
        <authorList>
            <person name="Emsley S.A."/>
            <person name="Pfannmuller K.M."/>
            <person name="Ushijima B."/>
            <person name="Saw J.H."/>
            <person name="Videau P."/>
        </authorList>
    </citation>
    <scope>NUCLEOTIDE SEQUENCE [LARGE SCALE GENOMIC DNA]</scope>
    <source>
        <strain evidence="2 3">JC2043</strain>
    </source>
</reference>
<gene>
    <name evidence="2" type="ORF">LJ739_08945</name>
</gene>
<keyword evidence="1" id="KW-0472">Membrane</keyword>
<evidence type="ECO:0000313" key="2">
    <source>
        <dbReference type="EMBL" id="MCC2616365.1"/>
    </source>
</evidence>
<organism evidence="2 3">
    <name type="scientific">Fluctibacter halophilus</name>
    <dbReference type="NCBI Taxonomy" id="226011"/>
    <lineage>
        <taxon>Bacteria</taxon>
        <taxon>Pseudomonadati</taxon>
        <taxon>Pseudomonadota</taxon>
        <taxon>Gammaproteobacteria</taxon>
        <taxon>Alteromonadales</taxon>
        <taxon>Alteromonadaceae</taxon>
        <taxon>Fluctibacter</taxon>
    </lineage>
</organism>
<dbReference type="EMBL" id="JAJEWP010000002">
    <property type="protein sequence ID" value="MCC2616365.1"/>
    <property type="molecule type" value="Genomic_DNA"/>
</dbReference>